<accession>A0A671K3B4</accession>
<dbReference type="InterPro" id="IPR029058">
    <property type="entry name" value="AB_hydrolase_fold"/>
</dbReference>
<dbReference type="Gene3D" id="3.40.50.1820">
    <property type="entry name" value="alpha/beta hydrolase"/>
    <property type="match status" value="1"/>
</dbReference>
<dbReference type="Proteomes" id="UP000472260">
    <property type="component" value="Unassembled WGS sequence"/>
</dbReference>
<dbReference type="PANTHER" id="PTHR15394">
    <property type="entry name" value="SERINE HYDROLASE RBBP9"/>
    <property type="match status" value="1"/>
</dbReference>
<proteinExistence type="predicted"/>
<reference evidence="1" key="1">
    <citation type="submission" date="2025-08" db="UniProtKB">
        <authorList>
            <consortium name="Ensembl"/>
        </authorList>
    </citation>
    <scope>IDENTIFICATION</scope>
</reference>
<organism evidence="1 2">
    <name type="scientific">Sinocyclocheilus anshuiensis</name>
    <dbReference type="NCBI Taxonomy" id="1608454"/>
    <lineage>
        <taxon>Eukaryota</taxon>
        <taxon>Metazoa</taxon>
        <taxon>Chordata</taxon>
        <taxon>Craniata</taxon>
        <taxon>Vertebrata</taxon>
        <taxon>Euteleostomi</taxon>
        <taxon>Actinopterygii</taxon>
        <taxon>Neopterygii</taxon>
        <taxon>Teleostei</taxon>
        <taxon>Ostariophysi</taxon>
        <taxon>Cypriniformes</taxon>
        <taxon>Cyprinidae</taxon>
        <taxon>Cyprininae</taxon>
        <taxon>Sinocyclocheilus</taxon>
    </lineage>
</organism>
<dbReference type="RefSeq" id="XP_016315024.1">
    <property type="nucleotide sequence ID" value="XM_016459538.1"/>
</dbReference>
<dbReference type="CTD" id="10741"/>
<evidence type="ECO:0000313" key="1">
    <source>
        <dbReference type="Ensembl" id="ENSSANP00000000657.1"/>
    </source>
</evidence>
<dbReference type="GO" id="GO:0016787">
    <property type="term" value="F:hydrolase activity"/>
    <property type="evidence" value="ECO:0007669"/>
    <property type="project" value="InterPro"/>
</dbReference>
<dbReference type="PANTHER" id="PTHR15394:SF3">
    <property type="entry name" value="SERINE HYDROLASE RBBP9"/>
    <property type="match status" value="1"/>
</dbReference>
<evidence type="ECO:0000313" key="2">
    <source>
        <dbReference type="Proteomes" id="UP000472260"/>
    </source>
</evidence>
<sequence length="184" mass="20969">MPLKRAVIVPGNGAGNIEHCNWYGWAKQRINEIPDVSCTLKNMPDPVTARESIWLPFMEKQLKCDEETVIIGHSSGAAAAMRYAETHNVFAVVLVGAYTSDLGDENERESGYFSRPWEWEKMRTNVKFIIQFGSTDDPFLPWEEQQEVADGLKTDLQKYSDRGHFQNTAFPELIDVIKRLKTNS</sequence>
<dbReference type="KEGG" id="sanh:107667826"/>
<reference evidence="1" key="2">
    <citation type="submission" date="2025-09" db="UniProtKB">
        <authorList>
            <consortium name="Ensembl"/>
        </authorList>
    </citation>
    <scope>IDENTIFICATION</scope>
</reference>
<dbReference type="Pfam" id="PF06821">
    <property type="entry name" value="Ser_hydrolase"/>
    <property type="match status" value="1"/>
</dbReference>
<dbReference type="OrthoDB" id="2369073at2759"/>
<keyword evidence="2" id="KW-1185">Reference proteome</keyword>
<evidence type="ECO:0008006" key="3">
    <source>
        <dbReference type="Google" id="ProtNLM"/>
    </source>
</evidence>
<dbReference type="GeneID" id="107667826"/>
<dbReference type="Ensembl" id="ENSSANT00000000725.1">
    <property type="protein sequence ID" value="ENSSANP00000000657.1"/>
    <property type="gene ID" value="ENSSANG00000000440.1"/>
</dbReference>
<dbReference type="SUPFAM" id="SSF53474">
    <property type="entry name" value="alpha/beta-Hydrolases"/>
    <property type="match status" value="1"/>
</dbReference>
<protein>
    <recommendedName>
        <fullName evidence="3">Retinoblastoma binding protein 9</fullName>
    </recommendedName>
</protein>
<gene>
    <name evidence="1" type="primary">rbbp9</name>
</gene>
<dbReference type="InterPro" id="IPR010662">
    <property type="entry name" value="RBBP9/YdeN"/>
</dbReference>
<dbReference type="AlphaFoldDB" id="A0A671K3B4"/>
<name>A0A671K3B4_9TELE</name>